<accession>A0A835R1L7</accession>
<name>A0A835R1L7_VANPL</name>
<protein>
    <submittedName>
        <fullName evidence="2">Uncharacterized protein</fullName>
    </submittedName>
</protein>
<sequence length="67" mass="8062">MKGSRRSSTIRRKGRRRGAKRLSNLEGARQQKREGWMRERRRDGDERAIRGQPQQKWIPFEQLKDAN</sequence>
<evidence type="ECO:0000313" key="3">
    <source>
        <dbReference type="Proteomes" id="UP000639772"/>
    </source>
</evidence>
<proteinExistence type="predicted"/>
<dbReference type="Proteomes" id="UP000639772">
    <property type="component" value="Chromosome 6"/>
</dbReference>
<dbReference type="AlphaFoldDB" id="A0A835R1L7"/>
<organism evidence="2 3">
    <name type="scientific">Vanilla planifolia</name>
    <name type="common">Vanilla</name>
    <dbReference type="NCBI Taxonomy" id="51239"/>
    <lineage>
        <taxon>Eukaryota</taxon>
        <taxon>Viridiplantae</taxon>
        <taxon>Streptophyta</taxon>
        <taxon>Embryophyta</taxon>
        <taxon>Tracheophyta</taxon>
        <taxon>Spermatophyta</taxon>
        <taxon>Magnoliopsida</taxon>
        <taxon>Liliopsida</taxon>
        <taxon>Asparagales</taxon>
        <taxon>Orchidaceae</taxon>
        <taxon>Vanilloideae</taxon>
        <taxon>Vanilleae</taxon>
        <taxon>Vanilla</taxon>
    </lineage>
</organism>
<dbReference type="EMBL" id="JADCNM010000006">
    <property type="protein sequence ID" value="KAG0477747.1"/>
    <property type="molecule type" value="Genomic_DNA"/>
</dbReference>
<feature type="compositionally biased region" description="Basic residues" evidence="1">
    <location>
        <begin position="1"/>
        <end position="20"/>
    </location>
</feature>
<feature type="compositionally biased region" description="Basic and acidic residues" evidence="1">
    <location>
        <begin position="29"/>
        <end position="49"/>
    </location>
</feature>
<reference evidence="2 3" key="1">
    <citation type="journal article" date="2020" name="Nat. Food">
        <title>A phased Vanilla planifolia genome enables genetic improvement of flavour and production.</title>
        <authorList>
            <person name="Hasing T."/>
            <person name="Tang H."/>
            <person name="Brym M."/>
            <person name="Khazi F."/>
            <person name="Huang T."/>
            <person name="Chambers A.H."/>
        </authorList>
    </citation>
    <scope>NUCLEOTIDE SEQUENCE [LARGE SCALE GENOMIC DNA]</scope>
    <source>
        <tissue evidence="2">Leaf</tissue>
    </source>
</reference>
<gene>
    <name evidence="2" type="ORF">HPP92_012466</name>
</gene>
<evidence type="ECO:0000256" key="1">
    <source>
        <dbReference type="SAM" id="MobiDB-lite"/>
    </source>
</evidence>
<evidence type="ECO:0000313" key="2">
    <source>
        <dbReference type="EMBL" id="KAG0477747.1"/>
    </source>
</evidence>
<comment type="caution">
    <text evidence="2">The sequence shown here is derived from an EMBL/GenBank/DDBJ whole genome shotgun (WGS) entry which is preliminary data.</text>
</comment>
<feature type="region of interest" description="Disordered" evidence="1">
    <location>
        <begin position="1"/>
        <end position="67"/>
    </location>
</feature>